<feature type="domain" description="O-antigen ligase-related" evidence="6">
    <location>
        <begin position="185"/>
        <end position="337"/>
    </location>
</feature>
<feature type="transmembrane region" description="Helical" evidence="5">
    <location>
        <begin position="325"/>
        <end position="349"/>
    </location>
</feature>
<feature type="transmembrane region" description="Helical" evidence="5">
    <location>
        <begin position="186"/>
        <end position="216"/>
    </location>
</feature>
<dbReference type="OrthoDB" id="4448at2"/>
<dbReference type="Pfam" id="PF11846">
    <property type="entry name" value="Wzy_C_2"/>
    <property type="match status" value="1"/>
</dbReference>
<dbReference type="AlphaFoldDB" id="A0A3S8ZV65"/>
<sequence length="564" mass="63533">MNLITKNTLSLFLLGVSFIWFIEPYSGDMIQASSMALLAGLGLCLSNIDKNNFQFRVSHLSIICLLIIIVFDLMTHRSSFGASLLPILSALVCVFLLLLNKNEIPIKNVAWLLAISASLAAIFTWLCYIFGNLTILGRTYLIIIDGVASGPLQQRNLFSTHLLLGIASLSYLKHAGLNRARWLGGLLLMAPMLALTQSRTGLVNIIVLLLLCIWFWYKKIVIYIPLVYACVAMFFAQLLTKPIFSLFGMSLGSAAERMTHDGGLSIQLRLDASFRALQSFVEHPLLGSGFGNFAWQDFQIRSLGEYSYPNFVPLFSHSHNIISQFLAEGGVFGGMAVLILLGIFFYHIWTVDNEKSAFSILGLAILWIHSQLEYPLWYMNFMLIFFIFYKQIDKGKTYQLHSKIFMPLCKLSVLIIVFGVLHFNYNILRLDRANLLHTSGKLNEAYELASNVTLLGGAATPYAYRIILNMARPGISIDTNQRMSLISEKVLHWKADDFVAYYHANWLASIGKMTEAKQQFNKAATVYPEKLVPFITSLKGTKEKSTLDQQEFLNWVIQQCGTRC</sequence>
<dbReference type="Proteomes" id="UP000282438">
    <property type="component" value="Chromosome"/>
</dbReference>
<evidence type="ECO:0000256" key="1">
    <source>
        <dbReference type="ARBA" id="ARBA00004141"/>
    </source>
</evidence>
<gene>
    <name evidence="8" type="ORF">EJO50_13275</name>
</gene>
<evidence type="ECO:0000256" key="3">
    <source>
        <dbReference type="ARBA" id="ARBA00022989"/>
    </source>
</evidence>
<reference evidence="8 9" key="1">
    <citation type="submission" date="2018-12" db="EMBL/GenBank/DDBJ databases">
        <title>Complete genome sequence of Iodobacter sp. H11R3.</title>
        <authorList>
            <person name="Bae J.-W."/>
        </authorList>
    </citation>
    <scope>NUCLEOTIDE SEQUENCE [LARGE SCALE GENOMIC DNA]</scope>
    <source>
        <strain evidence="8 9">H11R3</strain>
    </source>
</reference>
<feature type="transmembrane region" description="Helical" evidence="5">
    <location>
        <begin position="404"/>
        <end position="425"/>
    </location>
</feature>
<comment type="subcellular location">
    <subcellularLocation>
        <location evidence="1">Membrane</location>
        <topology evidence="1">Multi-pass membrane protein</topology>
    </subcellularLocation>
</comment>
<feature type="transmembrane region" description="Helical" evidence="5">
    <location>
        <begin position="55"/>
        <end position="74"/>
    </location>
</feature>
<name>A0A3S8ZV65_9NEIS</name>
<protein>
    <submittedName>
        <fullName evidence="8">Uncharacterized protein</fullName>
    </submittedName>
</protein>
<evidence type="ECO:0000313" key="9">
    <source>
        <dbReference type="Proteomes" id="UP000282438"/>
    </source>
</evidence>
<evidence type="ECO:0000256" key="5">
    <source>
        <dbReference type="SAM" id="Phobius"/>
    </source>
</evidence>
<evidence type="ECO:0000256" key="2">
    <source>
        <dbReference type="ARBA" id="ARBA00022692"/>
    </source>
</evidence>
<dbReference type="InterPro" id="IPR051533">
    <property type="entry name" value="WaaL-like"/>
</dbReference>
<feature type="transmembrane region" description="Helical" evidence="5">
    <location>
        <begin position="80"/>
        <end position="99"/>
    </location>
</feature>
<dbReference type="KEGG" id="iod:EJO50_13275"/>
<evidence type="ECO:0000256" key="4">
    <source>
        <dbReference type="ARBA" id="ARBA00023136"/>
    </source>
</evidence>
<dbReference type="EMBL" id="CP034433">
    <property type="protein sequence ID" value="AZN37372.1"/>
    <property type="molecule type" value="Genomic_DNA"/>
</dbReference>
<dbReference type="InterPro" id="IPR007016">
    <property type="entry name" value="O-antigen_ligase-rel_domated"/>
</dbReference>
<dbReference type="RefSeq" id="WP_125974914.1">
    <property type="nucleotide sequence ID" value="NZ_CP034433.1"/>
</dbReference>
<dbReference type="Pfam" id="PF04932">
    <property type="entry name" value="Wzy_C"/>
    <property type="match status" value="1"/>
</dbReference>
<feature type="transmembrane region" description="Helical" evidence="5">
    <location>
        <begin position="376"/>
        <end position="392"/>
    </location>
</feature>
<accession>A0A3S8ZV65</accession>
<dbReference type="GO" id="GO:0016020">
    <property type="term" value="C:membrane"/>
    <property type="evidence" value="ECO:0007669"/>
    <property type="project" value="UniProtKB-SubCell"/>
</dbReference>
<evidence type="ECO:0000313" key="8">
    <source>
        <dbReference type="EMBL" id="AZN37372.1"/>
    </source>
</evidence>
<feature type="transmembrane region" description="Helical" evidence="5">
    <location>
        <begin position="222"/>
        <end position="240"/>
    </location>
</feature>
<feature type="domain" description="Virulence factor membrane-bound polymerase C-terminal" evidence="7">
    <location>
        <begin position="363"/>
        <end position="530"/>
    </location>
</feature>
<dbReference type="PANTHER" id="PTHR37422">
    <property type="entry name" value="TEICHURONIC ACID BIOSYNTHESIS PROTEIN TUAE"/>
    <property type="match status" value="1"/>
</dbReference>
<keyword evidence="9" id="KW-1185">Reference proteome</keyword>
<dbReference type="PANTHER" id="PTHR37422:SF13">
    <property type="entry name" value="LIPOPOLYSACCHARIDE BIOSYNTHESIS PROTEIN PA4999-RELATED"/>
    <property type="match status" value="1"/>
</dbReference>
<keyword evidence="2 5" id="KW-0812">Transmembrane</keyword>
<proteinExistence type="predicted"/>
<feature type="transmembrane region" description="Helical" evidence="5">
    <location>
        <begin position="7"/>
        <end position="23"/>
    </location>
</feature>
<feature type="transmembrane region" description="Helical" evidence="5">
    <location>
        <begin position="111"/>
        <end position="131"/>
    </location>
</feature>
<keyword evidence="4 5" id="KW-0472">Membrane</keyword>
<dbReference type="InterPro" id="IPR021797">
    <property type="entry name" value="Wzy_C_2"/>
</dbReference>
<feature type="transmembrane region" description="Helical" evidence="5">
    <location>
        <begin position="29"/>
        <end position="48"/>
    </location>
</feature>
<evidence type="ECO:0000259" key="7">
    <source>
        <dbReference type="Pfam" id="PF11846"/>
    </source>
</evidence>
<organism evidence="8 9">
    <name type="scientific">Iodobacter ciconiae</name>
    <dbReference type="NCBI Taxonomy" id="2496266"/>
    <lineage>
        <taxon>Bacteria</taxon>
        <taxon>Pseudomonadati</taxon>
        <taxon>Pseudomonadota</taxon>
        <taxon>Betaproteobacteria</taxon>
        <taxon>Neisseriales</taxon>
        <taxon>Chitinibacteraceae</taxon>
        <taxon>Iodobacter</taxon>
    </lineage>
</organism>
<evidence type="ECO:0000259" key="6">
    <source>
        <dbReference type="Pfam" id="PF04932"/>
    </source>
</evidence>
<keyword evidence="3 5" id="KW-1133">Transmembrane helix</keyword>